<organism evidence="4 5">
    <name type="scientific">Aquila chrysaetos chrysaetos</name>
    <dbReference type="NCBI Taxonomy" id="223781"/>
    <lineage>
        <taxon>Eukaryota</taxon>
        <taxon>Metazoa</taxon>
        <taxon>Chordata</taxon>
        <taxon>Craniata</taxon>
        <taxon>Vertebrata</taxon>
        <taxon>Euteleostomi</taxon>
        <taxon>Archelosauria</taxon>
        <taxon>Archosauria</taxon>
        <taxon>Dinosauria</taxon>
        <taxon>Saurischia</taxon>
        <taxon>Theropoda</taxon>
        <taxon>Coelurosauria</taxon>
        <taxon>Aves</taxon>
        <taxon>Neognathae</taxon>
        <taxon>Neoaves</taxon>
        <taxon>Telluraves</taxon>
        <taxon>Accipitrimorphae</taxon>
        <taxon>Accipitriformes</taxon>
        <taxon>Accipitridae</taxon>
        <taxon>Accipitrinae</taxon>
        <taxon>Aquila</taxon>
    </lineage>
</organism>
<dbReference type="InterPro" id="IPR006652">
    <property type="entry name" value="Kelch_1"/>
</dbReference>
<keyword evidence="5" id="KW-1185">Reference proteome</keyword>
<accession>A0A663FB43</accession>
<gene>
    <name evidence="4" type="primary">KLHL1</name>
</gene>
<evidence type="ECO:0000313" key="5">
    <source>
        <dbReference type="Proteomes" id="UP000472275"/>
    </source>
</evidence>
<feature type="domain" description="BTB" evidence="3">
    <location>
        <begin position="66"/>
        <end position="125"/>
    </location>
</feature>
<name>A0A663FB43_AQUCH</name>
<sequence>MKFRHLVISYQHGVSLAVYRLSGASHPLPPHCDMDSCSSEEFYQAVHHAEQTFRKMETYLKQQQLCDVILIAGNRKIPAHRLVLSSVSDYFAAMFTMATCDGFLYAVGGHDAPASNHCSRLLDYVERYDPKTDTWTMVAPLSMPRDAVGVCLLGDKLYAVGGYDGQTYLNTMEAYDPQTNEWTQMASLNIGRAGACVVVIKQP</sequence>
<dbReference type="SUPFAM" id="SSF117281">
    <property type="entry name" value="Kelch motif"/>
    <property type="match status" value="1"/>
</dbReference>
<dbReference type="PANTHER" id="PTHR45632:SF3">
    <property type="entry name" value="KELCH-LIKE PROTEIN 32"/>
    <property type="match status" value="1"/>
</dbReference>
<evidence type="ECO:0000259" key="3">
    <source>
        <dbReference type="PROSITE" id="PS50097"/>
    </source>
</evidence>
<keyword evidence="1" id="KW-0880">Kelch repeat</keyword>
<dbReference type="AlphaFoldDB" id="A0A663FB43"/>
<dbReference type="Pfam" id="PF01344">
    <property type="entry name" value="Kelch_1"/>
    <property type="match status" value="2"/>
</dbReference>
<keyword evidence="2" id="KW-0677">Repeat</keyword>
<dbReference type="InterPro" id="IPR015915">
    <property type="entry name" value="Kelch-typ_b-propeller"/>
</dbReference>
<dbReference type="PANTHER" id="PTHR45632">
    <property type="entry name" value="LD33804P"/>
    <property type="match status" value="1"/>
</dbReference>
<reference evidence="4" key="2">
    <citation type="submission" date="2025-09" db="UniProtKB">
        <authorList>
            <consortium name="Ensembl"/>
        </authorList>
    </citation>
    <scope>IDENTIFICATION</scope>
</reference>
<dbReference type="InterPro" id="IPR011333">
    <property type="entry name" value="SKP1/BTB/POZ_sf"/>
</dbReference>
<dbReference type="Proteomes" id="UP000472275">
    <property type="component" value="Chromosome 14"/>
</dbReference>
<evidence type="ECO:0000256" key="1">
    <source>
        <dbReference type="ARBA" id="ARBA00022441"/>
    </source>
</evidence>
<dbReference type="Ensembl" id="ENSACCT00020022713.1">
    <property type="protein sequence ID" value="ENSACCP00020021754.1"/>
    <property type="gene ID" value="ENSACCG00020014928.1"/>
</dbReference>
<reference evidence="4" key="1">
    <citation type="submission" date="2025-08" db="UniProtKB">
        <authorList>
            <consortium name="Ensembl"/>
        </authorList>
    </citation>
    <scope>IDENTIFICATION</scope>
</reference>
<dbReference type="SUPFAM" id="SSF54695">
    <property type="entry name" value="POZ domain"/>
    <property type="match status" value="1"/>
</dbReference>
<dbReference type="GeneTree" id="ENSGT00940000160425"/>
<protein>
    <submittedName>
        <fullName evidence="4">Kelch like family member 1</fullName>
    </submittedName>
</protein>
<dbReference type="Gene3D" id="2.120.10.80">
    <property type="entry name" value="Kelch-type beta propeller"/>
    <property type="match status" value="1"/>
</dbReference>
<evidence type="ECO:0000256" key="2">
    <source>
        <dbReference type="ARBA" id="ARBA00022737"/>
    </source>
</evidence>
<dbReference type="PROSITE" id="PS50097">
    <property type="entry name" value="BTB"/>
    <property type="match status" value="1"/>
</dbReference>
<dbReference type="FunFam" id="2.120.10.80:FF:000021">
    <property type="entry name" value="kelch-like protein 1 isoform X2"/>
    <property type="match status" value="1"/>
</dbReference>
<dbReference type="SMART" id="SM00612">
    <property type="entry name" value="Kelch"/>
    <property type="match status" value="2"/>
</dbReference>
<dbReference type="PRINTS" id="PR00501">
    <property type="entry name" value="KELCHREPEAT"/>
</dbReference>
<evidence type="ECO:0000313" key="4">
    <source>
        <dbReference type="Ensembl" id="ENSACCP00020021754.1"/>
    </source>
</evidence>
<dbReference type="InterPro" id="IPR000210">
    <property type="entry name" value="BTB/POZ_dom"/>
</dbReference>
<proteinExistence type="predicted"/>